<dbReference type="GeneID" id="36604865"/>
<sequence>MAWKWASFGGSRGLETAGLLAHHLHCVYEYVLAYLLQGSPGEFINWKGPPGRESVVVAALRWGAASSLESHLLAVYASADLRSTSHSISLRYHEAFQLNPYHFSSYVQRYRGSPAERPASTETSAPPARGDDEAPDAKMLAPWLRIAASRTVPLGPSGTFSARLVSVFTGRHWVRDTVPS</sequence>
<name>A0A2T4BHL1_9HYPO</name>
<dbReference type="AlphaFoldDB" id="A0A2T4BHL1"/>
<accession>A0A2T4BHL1</accession>
<proteinExistence type="predicted"/>
<dbReference type="RefSeq" id="XP_024752122.1">
    <property type="nucleotide sequence ID" value="XM_024896747.1"/>
</dbReference>
<evidence type="ECO:0000313" key="2">
    <source>
        <dbReference type="EMBL" id="PTB68802.1"/>
    </source>
</evidence>
<evidence type="ECO:0000313" key="3">
    <source>
        <dbReference type="Proteomes" id="UP000241546"/>
    </source>
</evidence>
<keyword evidence="3" id="KW-1185">Reference proteome</keyword>
<dbReference type="EMBL" id="KZ680209">
    <property type="protein sequence ID" value="PTB68802.1"/>
    <property type="molecule type" value="Genomic_DNA"/>
</dbReference>
<dbReference type="Proteomes" id="UP000241546">
    <property type="component" value="Unassembled WGS sequence"/>
</dbReference>
<evidence type="ECO:0000256" key="1">
    <source>
        <dbReference type="SAM" id="MobiDB-lite"/>
    </source>
</evidence>
<feature type="region of interest" description="Disordered" evidence="1">
    <location>
        <begin position="114"/>
        <end position="134"/>
    </location>
</feature>
<protein>
    <submittedName>
        <fullName evidence="2">Uncharacterized protein</fullName>
    </submittedName>
</protein>
<gene>
    <name evidence="2" type="ORF">BBK36DRAFT_1192015</name>
</gene>
<reference evidence="3" key="1">
    <citation type="submission" date="2016-07" db="EMBL/GenBank/DDBJ databases">
        <title>Multiple horizontal gene transfer events from other fungi enriched the ability of initially mycotrophic Trichoderma (Ascomycota) to feed on dead plant biomass.</title>
        <authorList>
            <consortium name="DOE Joint Genome Institute"/>
            <person name="Atanasova L."/>
            <person name="Chenthamara K."/>
            <person name="Zhang J."/>
            <person name="Grujic M."/>
            <person name="Henrissat B."/>
            <person name="Kuo A."/>
            <person name="Aerts A."/>
            <person name="Salamov A."/>
            <person name="Lipzen A."/>
            <person name="Labutti K."/>
            <person name="Barry K."/>
            <person name="Miao Y."/>
            <person name="Rahimi M.J."/>
            <person name="Shen Q."/>
            <person name="Grigoriev I.V."/>
            <person name="Kubicek C.P."/>
            <person name="Druzhinina I.S."/>
        </authorList>
    </citation>
    <scope>NUCLEOTIDE SEQUENCE [LARGE SCALE GENOMIC DNA]</scope>
    <source>
        <strain evidence="3">TUCIM 6016</strain>
    </source>
</reference>
<organism evidence="2 3">
    <name type="scientific">Trichoderma citrinoviride</name>
    <dbReference type="NCBI Taxonomy" id="58853"/>
    <lineage>
        <taxon>Eukaryota</taxon>
        <taxon>Fungi</taxon>
        <taxon>Dikarya</taxon>
        <taxon>Ascomycota</taxon>
        <taxon>Pezizomycotina</taxon>
        <taxon>Sordariomycetes</taxon>
        <taxon>Hypocreomycetidae</taxon>
        <taxon>Hypocreales</taxon>
        <taxon>Hypocreaceae</taxon>
        <taxon>Trichoderma</taxon>
    </lineage>
</organism>